<dbReference type="Proteomes" id="UP000652761">
    <property type="component" value="Unassembled WGS sequence"/>
</dbReference>
<organism evidence="1 2">
    <name type="scientific">Colocasia esculenta</name>
    <name type="common">Wild taro</name>
    <name type="synonym">Arum esculentum</name>
    <dbReference type="NCBI Taxonomy" id="4460"/>
    <lineage>
        <taxon>Eukaryota</taxon>
        <taxon>Viridiplantae</taxon>
        <taxon>Streptophyta</taxon>
        <taxon>Embryophyta</taxon>
        <taxon>Tracheophyta</taxon>
        <taxon>Spermatophyta</taxon>
        <taxon>Magnoliopsida</taxon>
        <taxon>Liliopsida</taxon>
        <taxon>Araceae</taxon>
        <taxon>Aroideae</taxon>
        <taxon>Colocasieae</taxon>
        <taxon>Colocasia</taxon>
    </lineage>
</organism>
<comment type="caution">
    <text evidence="1">The sequence shown here is derived from an EMBL/GenBank/DDBJ whole genome shotgun (WGS) entry which is preliminary data.</text>
</comment>
<accession>A0A843X326</accession>
<dbReference type="EMBL" id="NMUH01004957">
    <property type="protein sequence ID" value="MQM11374.1"/>
    <property type="molecule type" value="Genomic_DNA"/>
</dbReference>
<gene>
    <name evidence="1" type="ORF">Taro_044281</name>
</gene>
<dbReference type="AlphaFoldDB" id="A0A843X326"/>
<protein>
    <submittedName>
        <fullName evidence="1">Uncharacterized protein</fullName>
    </submittedName>
</protein>
<sequence length="164" mass="18041">MACSVISEKSMAILGGCLCHLSPQKVGLKAPFRMRREGIGTSIWGRGSHWEAAAATRRGRRLEGAFLHGKAAVEGRIGGERCFLCLGACEEREREERVRLISYTMGGHRSGFLHCGRATVQVPFTVEGHCSGLLYHGSPPFRFPSLWKATVQVSFTMGGYRSRL</sequence>
<evidence type="ECO:0000313" key="2">
    <source>
        <dbReference type="Proteomes" id="UP000652761"/>
    </source>
</evidence>
<name>A0A843X326_COLES</name>
<evidence type="ECO:0000313" key="1">
    <source>
        <dbReference type="EMBL" id="MQM11374.1"/>
    </source>
</evidence>
<keyword evidence="2" id="KW-1185">Reference proteome</keyword>
<proteinExistence type="predicted"/>
<reference evidence="1" key="1">
    <citation type="submission" date="2017-07" db="EMBL/GenBank/DDBJ databases">
        <title>Taro Niue Genome Assembly and Annotation.</title>
        <authorList>
            <person name="Atibalentja N."/>
            <person name="Keating K."/>
            <person name="Fields C.J."/>
        </authorList>
    </citation>
    <scope>NUCLEOTIDE SEQUENCE</scope>
    <source>
        <strain evidence="1">Niue_2</strain>
        <tissue evidence="1">Leaf</tissue>
    </source>
</reference>